<comment type="caution">
    <text evidence="2">The sequence shown here is derived from an EMBL/GenBank/DDBJ whole genome shotgun (WGS) entry which is preliminary data.</text>
</comment>
<name>A0A645DN30_9ZZZZ</name>
<dbReference type="PANTHER" id="PTHR33252:SF2">
    <property type="entry name" value="TRANSPOSASE IS4-LIKE DOMAIN-CONTAINING PROTEIN"/>
    <property type="match status" value="1"/>
</dbReference>
<dbReference type="GO" id="GO:0003677">
    <property type="term" value="F:DNA binding"/>
    <property type="evidence" value="ECO:0007669"/>
    <property type="project" value="InterPro"/>
</dbReference>
<dbReference type="EMBL" id="VSSQ01037304">
    <property type="protein sequence ID" value="MPM89952.1"/>
    <property type="molecule type" value="Genomic_DNA"/>
</dbReference>
<gene>
    <name evidence="2" type="ORF">SDC9_137067</name>
</gene>
<dbReference type="PANTHER" id="PTHR33252">
    <property type="entry name" value="THIRD ORF IN TRANSPOSON ISC1160"/>
    <property type="match status" value="1"/>
</dbReference>
<dbReference type="AlphaFoldDB" id="A0A645DN30"/>
<dbReference type="Pfam" id="PF01609">
    <property type="entry name" value="DDE_Tnp_1"/>
    <property type="match status" value="1"/>
</dbReference>
<accession>A0A645DN30</accession>
<organism evidence="2">
    <name type="scientific">bioreactor metagenome</name>
    <dbReference type="NCBI Taxonomy" id="1076179"/>
    <lineage>
        <taxon>unclassified sequences</taxon>
        <taxon>metagenomes</taxon>
        <taxon>ecological metagenomes</taxon>
    </lineage>
</organism>
<evidence type="ECO:0000313" key="2">
    <source>
        <dbReference type="EMBL" id="MPM89952.1"/>
    </source>
</evidence>
<proteinExistence type="predicted"/>
<dbReference type="GO" id="GO:0004803">
    <property type="term" value="F:transposase activity"/>
    <property type="evidence" value="ECO:0007669"/>
    <property type="project" value="InterPro"/>
</dbReference>
<dbReference type="InterPro" id="IPR002559">
    <property type="entry name" value="Transposase_11"/>
</dbReference>
<evidence type="ECO:0000259" key="1">
    <source>
        <dbReference type="Pfam" id="PF01609"/>
    </source>
</evidence>
<reference evidence="2" key="1">
    <citation type="submission" date="2019-08" db="EMBL/GenBank/DDBJ databases">
        <authorList>
            <person name="Kucharzyk K."/>
            <person name="Murdoch R.W."/>
            <person name="Higgins S."/>
            <person name="Loffler F."/>
        </authorList>
    </citation>
    <scope>NUCLEOTIDE SEQUENCE</scope>
</reference>
<sequence>MVSLPLKKAKTSAKVLTNTYCLKRVTQSCVNHLPLRIQGTLTPKLFYHHLISLSLNRASLHSARKTFQKFRSETTLRHHLKKFDMTTLIDQSIELLWSTAAKILSPNKSYEFAIDYTHDPYYGEIDEKNAEYIIKAQRKKSTYKFYTYATLSVVTKNEKFVLGVLPVQKGHGTQEYVRKLLESLERHHIKPSVVYLDGGFYGRPVMNLLREKQMPFIIPMPDKRGKIRNLLRAAKKKTILPYTIGEGRPNKLTISMGIIVKRIPKEGRRVKDRYSYAFYGVEHWGISKISRMYEHRFSIEASYRIRNEIKPKTSTKNPVVRYLFALITFVIENIWVSLQNTYFVLLQRGPKVIDEDSFPLKVFVTLANTELRRILGEIRWVSRLR</sequence>
<feature type="domain" description="Transposase IS4-like" evidence="1">
    <location>
        <begin position="111"/>
        <end position="245"/>
    </location>
</feature>
<protein>
    <submittedName>
        <fullName evidence="2">ISH3 family transposase ISMbu7</fullName>
    </submittedName>
</protein>
<dbReference type="GO" id="GO:0006313">
    <property type="term" value="P:DNA transposition"/>
    <property type="evidence" value="ECO:0007669"/>
    <property type="project" value="InterPro"/>
</dbReference>